<keyword evidence="6 11" id="KW-0808">Transferase</keyword>
<name>A0A146G1M2_TERSA</name>
<dbReference type="InterPro" id="IPR018201">
    <property type="entry name" value="Ketoacyl_synth_AS"/>
</dbReference>
<dbReference type="Pfam" id="PF00109">
    <property type="entry name" value="ketoacyl-synt"/>
    <property type="match status" value="1"/>
</dbReference>
<dbReference type="NCBIfam" id="NF004970">
    <property type="entry name" value="PRK06333.1"/>
    <property type="match status" value="1"/>
</dbReference>
<sequence>MSRRRVAITGLGILAPNGLNTEEYWASLIAGRSGVRTIESFDTSDYPCRIGGEIRGFDPEPYFKDSKLLRRTDRFVHFAMAASIMAMKDSGLELDKEDLNRIGVIIGTGVGGLDTLEKAARKLIAQGPSRVSPFVIPGMMANAAGALVSIEFGLRGPNYCPVSACATSAHAIGEASRMIRDGITDVCVAGGSEATVTPLAMAGFSAMRAVSLRNDNPEQASRPFDRDRDGFVMGEGSGILVLEELEHAKKRGARIYAELGGYGQSADAWHLTQPHPEGQEVANAMRFAMQDAGVETVDYINAHATSTPIGDICETNGIKRALGDNARKVAVSSTKSMTGHLLGAAGAIELAACVLAVNRGVVPPTINLDNPDPECDLDYVPHTAREMKVRAALNNSFGFGGHNASIVVKEFVD</sequence>
<dbReference type="InterPro" id="IPR000794">
    <property type="entry name" value="Beta-ketoacyl_synthase"/>
</dbReference>
<dbReference type="PANTHER" id="PTHR11712">
    <property type="entry name" value="POLYKETIDE SYNTHASE-RELATED"/>
    <property type="match status" value="1"/>
</dbReference>
<dbReference type="InterPro" id="IPR014030">
    <property type="entry name" value="Ketoacyl_synth_N"/>
</dbReference>
<dbReference type="Proteomes" id="UP000076023">
    <property type="component" value="Unassembled WGS sequence"/>
</dbReference>
<comment type="function">
    <text evidence="11">Involved in the type II fatty acid elongation cycle. Catalyzes the elongation of a wide range of acyl-ACP by the addition of two carbons from malonyl-ACP to an acyl acceptor. Can efficiently catalyze the conversion of palmitoleoyl-ACP (cis-hexadec-9-enoyl-ACP) to cis-vaccenoyl-ACP (cis-octadec-11-enoyl-ACP), an essential step in the thermal regulation of fatty acid composition.</text>
</comment>
<protein>
    <recommendedName>
        <fullName evidence="4 11">3-oxoacyl-[acyl-carrier-protein] synthase 2</fullName>
        <ecNumber evidence="3 11">2.3.1.179</ecNumber>
    </recommendedName>
</protein>
<dbReference type="Pfam" id="PF02801">
    <property type="entry name" value="Ketoacyl-synt_C"/>
    <property type="match status" value="1"/>
</dbReference>
<dbReference type="PIRSF" id="PIRSF000447">
    <property type="entry name" value="KAS_II"/>
    <property type="match status" value="1"/>
</dbReference>
<dbReference type="EMBL" id="BDCO01000001">
    <property type="protein sequence ID" value="GAT31591.1"/>
    <property type="molecule type" value="Genomic_DNA"/>
</dbReference>
<dbReference type="InterPro" id="IPR020841">
    <property type="entry name" value="PKS_Beta-ketoAc_synthase_dom"/>
</dbReference>
<dbReference type="EC" id="2.3.1.179" evidence="3 11"/>
<dbReference type="STRING" id="690879.TSACC_1143"/>
<dbReference type="CDD" id="cd00834">
    <property type="entry name" value="KAS_I_II"/>
    <property type="match status" value="1"/>
</dbReference>
<evidence type="ECO:0000313" key="15">
    <source>
        <dbReference type="EMBL" id="GAT31591.1"/>
    </source>
</evidence>
<dbReference type="NCBIfam" id="NF005589">
    <property type="entry name" value="PRK07314.1"/>
    <property type="match status" value="1"/>
</dbReference>
<dbReference type="GO" id="GO:0005829">
    <property type="term" value="C:cytosol"/>
    <property type="evidence" value="ECO:0007669"/>
    <property type="project" value="TreeGrafter"/>
</dbReference>
<keyword evidence="16" id="KW-1185">Reference proteome</keyword>
<evidence type="ECO:0000256" key="7">
    <source>
        <dbReference type="ARBA" id="ARBA00022832"/>
    </source>
</evidence>
<dbReference type="GO" id="GO:0006633">
    <property type="term" value="P:fatty acid biosynthetic process"/>
    <property type="evidence" value="ECO:0007669"/>
    <property type="project" value="UniProtKB-UniRule"/>
</dbReference>
<evidence type="ECO:0000256" key="11">
    <source>
        <dbReference type="PIRNR" id="PIRNR000447"/>
    </source>
</evidence>
<evidence type="ECO:0000256" key="9">
    <source>
        <dbReference type="ARBA" id="ARBA00023160"/>
    </source>
</evidence>
<evidence type="ECO:0000256" key="5">
    <source>
        <dbReference type="ARBA" id="ARBA00022516"/>
    </source>
</evidence>
<dbReference type="InterPro" id="IPR014031">
    <property type="entry name" value="Ketoacyl_synth_C"/>
</dbReference>
<dbReference type="NCBIfam" id="TIGR03150">
    <property type="entry name" value="fabF"/>
    <property type="match status" value="1"/>
</dbReference>
<feature type="domain" description="Ketosynthase family 3 (KS3)" evidence="14">
    <location>
        <begin position="3"/>
        <end position="410"/>
    </location>
</feature>
<evidence type="ECO:0000256" key="12">
    <source>
        <dbReference type="PIRSR" id="PIRSR000447-1"/>
    </source>
</evidence>
<comment type="catalytic activity">
    <reaction evidence="11">
        <text>(9Z)-hexadecenoyl-[ACP] + malonyl-[ACP] + H(+) = 3-oxo-(11Z)-octadecenoyl-[ACP] + holo-[ACP] + CO2</text>
        <dbReference type="Rhea" id="RHEA:55040"/>
        <dbReference type="Rhea" id="RHEA-COMP:9623"/>
        <dbReference type="Rhea" id="RHEA-COMP:9685"/>
        <dbReference type="Rhea" id="RHEA-COMP:10800"/>
        <dbReference type="Rhea" id="RHEA-COMP:14074"/>
        <dbReference type="ChEBI" id="CHEBI:15378"/>
        <dbReference type="ChEBI" id="CHEBI:16526"/>
        <dbReference type="ChEBI" id="CHEBI:64479"/>
        <dbReference type="ChEBI" id="CHEBI:78449"/>
        <dbReference type="ChEBI" id="CHEBI:83989"/>
        <dbReference type="ChEBI" id="CHEBI:138538"/>
        <dbReference type="EC" id="2.3.1.179"/>
    </reaction>
</comment>
<evidence type="ECO:0000256" key="10">
    <source>
        <dbReference type="ARBA" id="ARBA00023315"/>
    </source>
</evidence>
<keyword evidence="9 11" id="KW-0275">Fatty acid biosynthesis</keyword>
<keyword evidence="10 11" id="KW-0012">Acyltransferase</keyword>
<evidence type="ECO:0000259" key="14">
    <source>
        <dbReference type="PROSITE" id="PS52004"/>
    </source>
</evidence>
<keyword evidence="8" id="KW-0443">Lipid metabolism</keyword>
<evidence type="ECO:0000313" key="16">
    <source>
        <dbReference type="Proteomes" id="UP000076023"/>
    </source>
</evidence>
<comment type="similarity">
    <text evidence="2 11 13">Belongs to the thiolase-like superfamily. Beta-ketoacyl-ACP synthases family.</text>
</comment>
<evidence type="ECO:0000256" key="13">
    <source>
        <dbReference type="RuleBase" id="RU003694"/>
    </source>
</evidence>
<dbReference type="RefSeq" id="WP_075077480.1">
    <property type="nucleotide sequence ID" value="NZ_BDCO01000001.1"/>
</dbReference>
<dbReference type="InterPro" id="IPR016039">
    <property type="entry name" value="Thiolase-like"/>
</dbReference>
<feature type="active site" description="For beta-ketoacyl synthase activity" evidence="12">
    <location>
        <position position="165"/>
    </location>
</feature>
<dbReference type="SMART" id="SM00825">
    <property type="entry name" value="PKS_KS"/>
    <property type="match status" value="1"/>
</dbReference>
<dbReference type="Gene3D" id="3.40.47.10">
    <property type="match status" value="1"/>
</dbReference>
<dbReference type="PANTHER" id="PTHR11712:SF336">
    <property type="entry name" value="3-OXOACYL-[ACYL-CARRIER-PROTEIN] SYNTHASE, MITOCHONDRIAL"/>
    <property type="match status" value="1"/>
</dbReference>
<comment type="pathway">
    <text evidence="1 11">Lipid metabolism; fatty acid biosynthesis.</text>
</comment>
<comment type="caution">
    <text evidence="15">The sequence shown here is derived from an EMBL/GenBank/DDBJ whole genome shotgun (WGS) entry which is preliminary data.</text>
</comment>
<dbReference type="UniPathway" id="UPA00094"/>
<dbReference type="OrthoDB" id="9808669at2"/>
<evidence type="ECO:0000256" key="3">
    <source>
        <dbReference type="ARBA" id="ARBA00012356"/>
    </source>
</evidence>
<dbReference type="GO" id="GO:0004315">
    <property type="term" value="F:3-oxoacyl-[acyl-carrier-protein] synthase activity"/>
    <property type="evidence" value="ECO:0007669"/>
    <property type="project" value="UniProtKB-UniRule"/>
</dbReference>
<dbReference type="InterPro" id="IPR017568">
    <property type="entry name" value="3-oxoacyl-ACP_synth-2"/>
</dbReference>
<dbReference type="FunFam" id="3.40.47.10:FF:000009">
    <property type="entry name" value="3-oxoacyl-[acyl-carrier-protein] synthase 2"/>
    <property type="match status" value="1"/>
</dbReference>
<evidence type="ECO:0000256" key="6">
    <source>
        <dbReference type="ARBA" id="ARBA00022679"/>
    </source>
</evidence>
<comment type="catalytic activity">
    <reaction evidence="11">
        <text>a fatty acyl-[ACP] + malonyl-[ACP] + H(+) = a 3-oxoacyl-[ACP] + holo-[ACP] + CO2</text>
        <dbReference type="Rhea" id="RHEA:22836"/>
        <dbReference type="Rhea" id="RHEA-COMP:9623"/>
        <dbReference type="Rhea" id="RHEA-COMP:9685"/>
        <dbReference type="Rhea" id="RHEA-COMP:9916"/>
        <dbReference type="Rhea" id="RHEA-COMP:14125"/>
        <dbReference type="ChEBI" id="CHEBI:15378"/>
        <dbReference type="ChEBI" id="CHEBI:16526"/>
        <dbReference type="ChEBI" id="CHEBI:64479"/>
        <dbReference type="ChEBI" id="CHEBI:78449"/>
        <dbReference type="ChEBI" id="CHEBI:78776"/>
        <dbReference type="ChEBI" id="CHEBI:138651"/>
    </reaction>
</comment>
<organism evidence="15 16">
    <name type="scientific">Terrimicrobium sacchariphilum</name>
    <dbReference type="NCBI Taxonomy" id="690879"/>
    <lineage>
        <taxon>Bacteria</taxon>
        <taxon>Pseudomonadati</taxon>
        <taxon>Verrucomicrobiota</taxon>
        <taxon>Terrimicrobiia</taxon>
        <taxon>Terrimicrobiales</taxon>
        <taxon>Terrimicrobiaceae</taxon>
        <taxon>Terrimicrobium</taxon>
    </lineage>
</organism>
<accession>A0A146G1M2</accession>
<dbReference type="SUPFAM" id="SSF53901">
    <property type="entry name" value="Thiolase-like"/>
    <property type="match status" value="2"/>
</dbReference>
<proteinExistence type="inferred from homology"/>
<dbReference type="PROSITE" id="PS52004">
    <property type="entry name" value="KS3_2"/>
    <property type="match status" value="1"/>
</dbReference>
<dbReference type="InParanoid" id="A0A146G1M2"/>
<keyword evidence="5 11" id="KW-0444">Lipid biosynthesis</keyword>
<dbReference type="AlphaFoldDB" id="A0A146G1M2"/>
<evidence type="ECO:0000256" key="4">
    <source>
        <dbReference type="ARBA" id="ARBA00014657"/>
    </source>
</evidence>
<dbReference type="PROSITE" id="PS00606">
    <property type="entry name" value="KS3_1"/>
    <property type="match status" value="1"/>
</dbReference>
<reference evidence="16" key="1">
    <citation type="journal article" date="2017" name="Genome Announc.">
        <title>Draft Genome Sequence of Terrimicrobium sacchariphilum NM-5T, a Facultative Anaerobic Soil Bacterium of the Class Spartobacteria.</title>
        <authorList>
            <person name="Qiu Y.L."/>
            <person name="Tourlousse D.M."/>
            <person name="Matsuura N."/>
            <person name="Ohashi A."/>
            <person name="Sekiguchi Y."/>
        </authorList>
    </citation>
    <scope>NUCLEOTIDE SEQUENCE [LARGE SCALE GENOMIC DNA]</scope>
    <source>
        <strain evidence="16">NM-5</strain>
    </source>
</reference>
<gene>
    <name evidence="15" type="ORF">TSACC_1143</name>
</gene>
<dbReference type="FunCoup" id="A0A146G1M2">
    <property type="interactions" value="537"/>
</dbReference>
<evidence type="ECO:0000256" key="2">
    <source>
        <dbReference type="ARBA" id="ARBA00008467"/>
    </source>
</evidence>
<keyword evidence="7" id="KW-0276">Fatty acid metabolism</keyword>
<evidence type="ECO:0000256" key="8">
    <source>
        <dbReference type="ARBA" id="ARBA00023098"/>
    </source>
</evidence>
<evidence type="ECO:0000256" key="1">
    <source>
        <dbReference type="ARBA" id="ARBA00005194"/>
    </source>
</evidence>